<sequence length="117" mass="12939">MSHAVDTLKLAVDFEKRALEKYKEAIPHVTNEQTRKAVEKYASEKNEQIDSLHWMIMAEAGQLETEEAPAVEEGAPKAGKCPFSGQLAEMGVDISKMGDMSNMADMMKGMSKDETKS</sequence>
<gene>
    <name evidence="1" type="ORF">METZ01_LOCUS206317</name>
</gene>
<evidence type="ECO:0000313" key="1">
    <source>
        <dbReference type="EMBL" id="SVB53463.1"/>
    </source>
</evidence>
<protein>
    <submittedName>
        <fullName evidence="1">Uncharacterized protein</fullName>
    </submittedName>
</protein>
<proteinExistence type="predicted"/>
<reference evidence="1" key="1">
    <citation type="submission" date="2018-05" db="EMBL/GenBank/DDBJ databases">
        <authorList>
            <person name="Lanie J.A."/>
            <person name="Ng W.-L."/>
            <person name="Kazmierczak K.M."/>
            <person name="Andrzejewski T.M."/>
            <person name="Davidsen T.M."/>
            <person name="Wayne K.J."/>
            <person name="Tettelin H."/>
            <person name="Glass J.I."/>
            <person name="Rusch D."/>
            <person name="Podicherti R."/>
            <person name="Tsui H.-C.T."/>
            <person name="Winkler M.E."/>
        </authorList>
    </citation>
    <scope>NUCLEOTIDE SEQUENCE</scope>
</reference>
<accession>A0A382EU33</accession>
<dbReference type="AlphaFoldDB" id="A0A382EU33"/>
<dbReference type="EMBL" id="UINC01046006">
    <property type="protein sequence ID" value="SVB53463.1"/>
    <property type="molecule type" value="Genomic_DNA"/>
</dbReference>
<name>A0A382EU33_9ZZZZ</name>
<organism evidence="1">
    <name type="scientific">marine metagenome</name>
    <dbReference type="NCBI Taxonomy" id="408172"/>
    <lineage>
        <taxon>unclassified sequences</taxon>
        <taxon>metagenomes</taxon>
        <taxon>ecological metagenomes</taxon>
    </lineage>
</organism>